<reference evidence="4" key="1">
    <citation type="submission" date="2022-11" db="UniProtKB">
        <authorList>
            <consortium name="WormBaseParasite"/>
        </authorList>
    </citation>
    <scope>IDENTIFICATION</scope>
</reference>
<accession>A0A914YHX5</accession>
<dbReference type="WBParaSite" id="PSU_v2.g18399.t1">
    <property type="protein sequence ID" value="PSU_v2.g18399.t1"/>
    <property type="gene ID" value="PSU_v2.g18399"/>
</dbReference>
<dbReference type="AlphaFoldDB" id="A0A914YHX5"/>
<keyword evidence="1" id="KW-0472">Membrane</keyword>
<protein>
    <submittedName>
        <fullName evidence="4">Uncharacterized protein</fullName>
    </submittedName>
</protein>
<sequence length="262" mass="30054">MKWIVLFGVNLIILIQGVHSFGISDNSIPSPPCCHSECCCSQCPRESCLRPPEDTTVLHPCSCDQALQYSCSRNLNPIYPTLLPLHPMNYQFPQLPYPDINNNNNNNNPRQYPVVVIPQPPQRPPLRRPYIQPDYMKPCLCGTVAPTCQQITPCSGIDPNNNYNGGNYGSWYSWNSWNLSFLETPQGIALLITAFVLLLLIICLIIGLIMACIRSRKSRVTQIERDYERHEKLNDNNFQTQMETKKEKIEKCKAKRILYFYN</sequence>
<evidence type="ECO:0000256" key="1">
    <source>
        <dbReference type="SAM" id="Phobius"/>
    </source>
</evidence>
<evidence type="ECO:0000313" key="4">
    <source>
        <dbReference type="WBParaSite" id="PSU_v2.g18399.t1"/>
    </source>
</evidence>
<keyword evidence="3" id="KW-1185">Reference proteome</keyword>
<organism evidence="3 4">
    <name type="scientific">Panagrolaimus superbus</name>
    <dbReference type="NCBI Taxonomy" id="310955"/>
    <lineage>
        <taxon>Eukaryota</taxon>
        <taxon>Metazoa</taxon>
        <taxon>Ecdysozoa</taxon>
        <taxon>Nematoda</taxon>
        <taxon>Chromadorea</taxon>
        <taxon>Rhabditida</taxon>
        <taxon>Tylenchina</taxon>
        <taxon>Panagrolaimomorpha</taxon>
        <taxon>Panagrolaimoidea</taxon>
        <taxon>Panagrolaimidae</taxon>
        <taxon>Panagrolaimus</taxon>
    </lineage>
</organism>
<keyword evidence="1" id="KW-1133">Transmembrane helix</keyword>
<feature type="transmembrane region" description="Helical" evidence="1">
    <location>
        <begin position="188"/>
        <end position="213"/>
    </location>
</feature>
<name>A0A914YHX5_9BILA</name>
<feature type="chain" id="PRO_5037526825" evidence="2">
    <location>
        <begin position="21"/>
        <end position="262"/>
    </location>
</feature>
<evidence type="ECO:0000313" key="3">
    <source>
        <dbReference type="Proteomes" id="UP000887577"/>
    </source>
</evidence>
<evidence type="ECO:0000256" key="2">
    <source>
        <dbReference type="SAM" id="SignalP"/>
    </source>
</evidence>
<keyword evidence="2" id="KW-0732">Signal</keyword>
<proteinExistence type="predicted"/>
<keyword evidence="1" id="KW-0812">Transmembrane</keyword>
<feature type="signal peptide" evidence="2">
    <location>
        <begin position="1"/>
        <end position="20"/>
    </location>
</feature>
<dbReference type="Proteomes" id="UP000887577">
    <property type="component" value="Unplaced"/>
</dbReference>